<protein>
    <recommendedName>
        <fullName evidence="4">DUF1090 domain-containing protein</fullName>
    </recommendedName>
</protein>
<dbReference type="Proteomes" id="UP000253772">
    <property type="component" value="Chromosome c1"/>
</dbReference>
<feature type="chain" id="PRO_5019837080" description="DUF1090 domain-containing protein" evidence="1">
    <location>
        <begin position="25"/>
        <end position="108"/>
    </location>
</feature>
<dbReference type="EMBL" id="CP037900">
    <property type="protein sequence ID" value="QBP10680.1"/>
    <property type="molecule type" value="Genomic_DNA"/>
</dbReference>
<proteinExistence type="predicted"/>
<feature type="signal peptide" evidence="1">
    <location>
        <begin position="1"/>
        <end position="24"/>
    </location>
</feature>
<gene>
    <name evidence="2" type="ORF">DDF84_013430</name>
</gene>
<accession>A0A482IVA7</accession>
<keyword evidence="1" id="KW-0732">Signal</keyword>
<evidence type="ECO:0000256" key="1">
    <source>
        <dbReference type="SAM" id="SignalP"/>
    </source>
</evidence>
<evidence type="ECO:0000313" key="2">
    <source>
        <dbReference type="EMBL" id="QBP10680.1"/>
    </source>
</evidence>
<evidence type="ECO:0000313" key="3">
    <source>
        <dbReference type="Proteomes" id="UP000253772"/>
    </source>
</evidence>
<name>A0A482IVA7_9BURK</name>
<reference evidence="2 3" key="1">
    <citation type="submission" date="2019-03" db="EMBL/GenBank/DDBJ databases">
        <title>Comparative insights into the high quality Complete genome sequence of highly metal resistant Cupriavidus metallidurans strain BS1 isolated from a gold-copper mine.</title>
        <authorList>
            <person name="Mazhar H.S."/>
            <person name="Rensing C."/>
        </authorList>
    </citation>
    <scope>NUCLEOTIDE SEQUENCE [LARGE SCALE GENOMIC DNA]</scope>
    <source>
        <strain evidence="2 3">BS1</strain>
    </source>
</reference>
<dbReference type="RefSeq" id="WP_024569937.1">
    <property type="nucleotide sequence ID" value="NZ_CP037900.1"/>
</dbReference>
<dbReference type="OrthoDB" id="8967131at2"/>
<dbReference type="AlphaFoldDB" id="A0A482IVA7"/>
<evidence type="ECO:0008006" key="4">
    <source>
        <dbReference type="Google" id="ProtNLM"/>
    </source>
</evidence>
<organism evidence="2 3">
    <name type="scientific">Cupriavidus metallidurans</name>
    <dbReference type="NCBI Taxonomy" id="119219"/>
    <lineage>
        <taxon>Bacteria</taxon>
        <taxon>Pseudomonadati</taxon>
        <taxon>Pseudomonadota</taxon>
        <taxon>Betaproteobacteria</taxon>
        <taxon>Burkholderiales</taxon>
        <taxon>Burkholderiaceae</taxon>
        <taxon>Cupriavidus</taxon>
    </lineage>
</organism>
<sequence length="108" mass="11674">MPSVRASLCRLPLLVLMGAMPALAVPPASDPALADTSGCTALINIVQESLRGELEVPCAEPNREACEAKNGQIRAMLEIVEQRRQRKADECETLAQVNRLLRTLPPKG</sequence>